<keyword evidence="4" id="KW-0812">Transmembrane</keyword>
<evidence type="ECO:0000256" key="4">
    <source>
        <dbReference type="SAM" id="Phobius"/>
    </source>
</evidence>
<evidence type="ECO:0000313" key="6">
    <source>
        <dbReference type="Proteomes" id="UP000183015"/>
    </source>
</evidence>
<dbReference type="RefSeq" id="WP_042458394.1">
    <property type="nucleotide sequence ID" value="NZ_BBPN01000052.1"/>
</dbReference>
<dbReference type="Proteomes" id="UP000183015">
    <property type="component" value="Unassembled WGS sequence"/>
</dbReference>
<keyword evidence="2" id="KW-0804">Transcription</keyword>
<keyword evidence="4" id="KW-1133">Transmembrane helix</keyword>
<name>A0A1H7JC26_STRJI</name>
<organism evidence="5 6">
    <name type="scientific">Streptacidiphilus jiangxiensis</name>
    <dbReference type="NCBI Taxonomy" id="235985"/>
    <lineage>
        <taxon>Bacteria</taxon>
        <taxon>Bacillati</taxon>
        <taxon>Actinomycetota</taxon>
        <taxon>Actinomycetes</taxon>
        <taxon>Kitasatosporales</taxon>
        <taxon>Streptomycetaceae</taxon>
        <taxon>Streptacidiphilus</taxon>
    </lineage>
</organism>
<dbReference type="InterPro" id="IPR041916">
    <property type="entry name" value="Anti_sigma_zinc_sf"/>
</dbReference>
<evidence type="ECO:0000256" key="2">
    <source>
        <dbReference type="ARBA" id="ARBA00023163"/>
    </source>
</evidence>
<keyword evidence="1" id="KW-0805">Transcription regulation</keyword>
<dbReference type="Gene3D" id="1.10.10.1320">
    <property type="entry name" value="Anti-sigma factor, zinc-finger domain"/>
    <property type="match status" value="1"/>
</dbReference>
<reference evidence="6" key="1">
    <citation type="submission" date="2016-10" db="EMBL/GenBank/DDBJ databases">
        <authorList>
            <person name="Varghese N."/>
        </authorList>
    </citation>
    <scope>NUCLEOTIDE SEQUENCE [LARGE SCALE GENOMIC DNA]</scope>
    <source>
        <strain evidence="6">DSM 45096 / BCRC 16803 / CGMCC 4.1857 / CIP 109030 / JCM 12277 / KCTC 19219 / NBRC 100920 / 33214</strain>
    </source>
</reference>
<feature type="compositionally biased region" description="Polar residues" evidence="3">
    <location>
        <begin position="213"/>
        <end position="225"/>
    </location>
</feature>
<dbReference type="AlphaFoldDB" id="A0A1H7JC26"/>
<feature type="compositionally biased region" description="Polar residues" evidence="3">
    <location>
        <begin position="236"/>
        <end position="256"/>
    </location>
</feature>
<dbReference type="EMBL" id="FOAZ01000003">
    <property type="protein sequence ID" value="SEK71942.1"/>
    <property type="molecule type" value="Genomic_DNA"/>
</dbReference>
<evidence type="ECO:0008006" key="7">
    <source>
        <dbReference type="Google" id="ProtNLM"/>
    </source>
</evidence>
<proteinExistence type="predicted"/>
<accession>A0A1H7JC26</accession>
<evidence type="ECO:0000313" key="5">
    <source>
        <dbReference type="EMBL" id="SEK71942.1"/>
    </source>
</evidence>
<dbReference type="eggNOG" id="COG5662">
    <property type="taxonomic scope" value="Bacteria"/>
</dbReference>
<keyword evidence="4" id="KW-0472">Membrane</keyword>
<feature type="transmembrane region" description="Helical" evidence="4">
    <location>
        <begin position="138"/>
        <end position="156"/>
    </location>
</feature>
<dbReference type="STRING" id="235985.SAMN05414137_103220"/>
<keyword evidence="6" id="KW-1185">Reference proteome</keyword>
<evidence type="ECO:0000256" key="1">
    <source>
        <dbReference type="ARBA" id="ARBA00023015"/>
    </source>
</evidence>
<feature type="compositionally biased region" description="Basic and acidic residues" evidence="3">
    <location>
        <begin position="105"/>
        <end position="125"/>
    </location>
</feature>
<gene>
    <name evidence="5" type="ORF">SAMN05414137_103220</name>
</gene>
<sequence>MSDSTLHPAHPEIELLAEHAEELLPPEQSAELAAHLDSCPECAETYAALAELTSLLGDEPTPGPMPDDVAARIDAALAAERENPTGSDAGGDAEAEEPAGGGQGDADRPPASRRPAGDRPADNRPRTRSRRSARVRRVLVTLALFAAVGGIGIAVSRGGDLDSGASNSSAIGGASVPLVSPNAASASAYDFTQANLSSEIQRLARDDARFKSATAQGAATPSGSPSGPGEHAAPNTGAQTVTGEASASPSGPVQPTAPSCVLAATKRTDQPAVQGIGRYLGVEVFALLYPDATDPEHRWDVYLVQDSCSAPLVMLHQSVPRA</sequence>
<evidence type="ECO:0000256" key="3">
    <source>
        <dbReference type="SAM" id="MobiDB-lite"/>
    </source>
</evidence>
<feature type="region of interest" description="Disordered" evidence="3">
    <location>
        <begin position="56"/>
        <end position="132"/>
    </location>
</feature>
<feature type="region of interest" description="Disordered" evidence="3">
    <location>
        <begin position="210"/>
        <end position="256"/>
    </location>
</feature>
<protein>
    <recommendedName>
        <fullName evidence="7">Zinc-finger</fullName>
    </recommendedName>
</protein>
<dbReference type="OrthoDB" id="4350643at2"/>